<keyword evidence="2" id="KW-1185">Reference proteome</keyword>
<evidence type="ECO:0000313" key="2">
    <source>
        <dbReference type="Proteomes" id="UP001148737"/>
    </source>
</evidence>
<accession>A0ACC1QCK5</accession>
<name>A0ACC1QCK5_9HYPO</name>
<comment type="caution">
    <text evidence="1">The sequence shown here is derived from an EMBL/GenBank/DDBJ whole genome shotgun (WGS) entry which is preliminary data.</text>
</comment>
<dbReference type="EMBL" id="JANAKD010002795">
    <property type="protein sequence ID" value="KAJ3472891.1"/>
    <property type="molecule type" value="Genomic_DNA"/>
</dbReference>
<organism evidence="1 2">
    <name type="scientific">Lecanicillium saksenae</name>
    <dbReference type="NCBI Taxonomy" id="468837"/>
    <lineage>
        <taxon>Eukaryota</taxon>
        <taxon>Fungi</taxon>
        <taxon>Dikarya</taxon>
        <taxon>Ascomycota</taxon>
        <taxon>Pezizomycotina</taxon>
        <taxon>Sordariomycetes</taxon>
        <taxon>Hypocreomycetidae</taxon>
        <taxon>Hypocreales</taxon>
        <taxon>Cordycipitaceae</taxon>
        <taxon>Lecanicillium</taxon>
    </lineage>
</organism>
<gene>
    <name evidence="1" type="ORF">NLG97_g10652</name>
</gene>
<evidence type="ECO:0000313" key="1">
    <source>
        <dbReference type="EMBL" id="KAJ3472891.1"/>
    </source>
</evidence>
<sequence length="679" mass="75342">MESIIEGLVKQNRHDSVDGNSQRESHGAQGSDSMSVKRARASKQVASSTSITIPLGMEARTNEELSRYLVSLWPSQPDLDLIINAQVCISVLLHGVVCQPYDGYFENYIAGPHQILKRPPEDAHPVLVARNMLLLVTLLASLPPTSVDAIPGLSITHRDMIEHLYNAATKLVTSNNEFMTCMEGLEGYMMEVMYLTNLGNLRRAWLINRRAIDTAQMMGLQTGRTTSSIVVLDENILKRIRPDYMWFRLVYADRHLSLLLGLPQATTENVFATPEVLETYAPLERFERILCVACSLILQRNNAEHNDLDTTYEIDKTLQRAATLLPPQWWVGSPPGLNMIAGRDESAFQEALRLMNQFVYHHLLVQLHLPYMLLPSSSDPRIDCSKITVANASRSILTRFISFHSSPAATAYCRGIDFIAFIASTTLCLVHIEARRQQCFGQADESNFGLLQPLLHQRLADRGILQRLLDIVTDMSKSRVDPVAKRIVMILGSLLEIELNSFKGGCYTVSAIDYRSNSSEKLGTGVEFGDSSNAPHTLRIKIPFFGTIRIEHHPTFSKSSERQPTTGKCQTAEYVSGLDHHNGGSTCSSDTGTGPLPTPTSTYAVPSQQLHQDWSGSVVLQQHPSALSHPKDEIWSENATVYAQPDVSEPYLLVPGLSNDDWALQGVDIALFSSLTQGS</sequence>
<proteinExistence type="predicted"/>
<dbReference type="Proteomes" id="UP001148737">
    <property type="component" value="Unassembled WGS sequence"/>
</dbReference>
<reference evidence="1" key="1">
    <citation type="submission" date="2022-07" db="EMBL/GenBank/DDBJ databases">
        <title>Genome Sequence of Lecanicillium saksenae.</title>
        <authorList>
            <person name="Buettner E."/>
        </authorList>
    </citation>
    <scope>NUCLEOTIDE SEQUENCE</scope>
    <source>
        <strain evidence="1">VT-O1</strain>
    </source>
</reference>
<protein>
    <submittedName>
        <fullName evidence="1">Uncharacterized protein</fullName>
    </submittedName>
</protein>